<gene>
    <name evidence="1" type="ORF">PGIGA_G00187250</name>
</gene>
<reference evidence="1 2" key="1">
    <citation type="journal article" date="2022" name="bioRxiv">
        <title>An ancient truncated duplication of the anti-Mullerian hormone receptor type 2 gene is a potential conserved master sex determinant in the Pangasiidae catfish family.</title>
        <authorList>
            <person name="Wen M."/>
            <person name="Pan Q."/>
            <person name="Jouanno E."/>
            <person name="Montfort J."/>
            <person name="Zahm M."/>
            <person name="Cabau C."/>
            <person name="Klopp C."/>
            <person name="Iampietro C."/>
            <person name="Roques C."/>
            <person name="Bouchez O."/>
            <person name="Castinel A."/>
            <person name="Donnadieu C."/>
            <person name="Parrinello H."/>
            <person name="Poncet C."/>
            <person name="Belmonte E."/>
            <person name="Gautier V."/>
            <person name="Avarre J.-C."/>
            <person name="Dugue R."/>
            <person name="Gustiano R."/>
            <person name="Ha T.T.T."/>
            <person name="Campet M."/>
            <person name="Sriphairoj K."/>
            <person name="Ribolli J."/>
            <person name="de Almeida F.L."/>
            <person name="Desvignes T."/>
            <person name="Postlethwait J.H."/>
            <person name="Bucao C.F."/>
            <person name="Robinson-Rechavi M."/>
            <person name="Bobe J."/>
            <person name="Herpin A."/>
            <person name="Guiguen Y."/>
        </authorList>
    </citation>
    <scope>NUCLEOTIDE SEQUENCE [LARGE SCALE GENOMIC DNA]</scope>
    <source>
        <strain evidence="1">YG-Dec2019</strain>
    </source>
</reference>
<protein>
    <submittedName>
        <fullName evidence="1">Uncharacterized protein</fullName>
    </submittedName>
</protein>
<evidence type="ECO:0000313" key="1">
    <source>
        <dbReference type="EMBL" id="MCI4376333.1"/>
    </source>
</evidence>
<dbReference type="Proteomes" id="UP000829447">
    <property type="component" value="Linkage Group LG3"/>
</dbReference>
<proteinExistence type="predicted"/>
<keyword evidence="2" id="KW-1185">Reference proteome</keyword>
<comment type="caution">
    <text evidence="1">The sequence shown here is derived from an EMBL/GenBank/DDBJ whole genome shotgun (WGS) entry which is preliminary data.</text>
</comment>
<dbReference type="EMBL" id="CM040456">
    <property type="protein sequence ID" value="MCI4376333.1"/>
    <property type="molecule type" value="Genomic_DNA"/>
</dbReference>
<evidence type="ECO:0000313" key="2">
    <source>
        <dbReference type="Proteomes" id="UP000829447"/>
    </source>
</evidence>
<accession>A0ACC5WB96</accession>
<sequence>MPSVEDWINNPLGVIDGIFAQSSSSPDWEKKAVDYFKEKLKVNKAQSWVPSLNDVPLHYLKPNSLVKFRCMVQDMFDPEFFMGVYETVDPSTNAKGPVYGTHQNLWGQDGFWLTGRFLWGMKTREGICFHVLGPWMIRNSKVKSGKEEGPPGLSRIQPLGLMQILKVSVVSEDKEGMLSPLQPVPPLFQCHLDGQQFTVPDVVVLLRWGEFFGKKGIWVEM</sequence>
<organism evidence="1 2">
    <name type="scientific">Pangasianodon gigas</name>
    <name type="common">Mekong giant catfish</name>
    <name type="synonym">Pangasius gigas</name>
    <dbReference type="NCBI Taxonomy" id="30993"/>
    <lineage>
        <taxon>Eukaryota</taxon>
        <taxon>Metazoa</taxon>
        <taxon>Chordata</taxon>
        <taxon>Craniata</taxon>
        <taxon>Vertebrata</taxon>
        <taxon>Euteleostomi</taxon>
        <taxon>Actinopterygii</taxon>
        <taxon>Neopterygii</taxon>
        <taxon>Teleostei</taxon>
        <taxon>Ostariophysi</taxon>
        <taxon>Siluriformes</taxon>
        <taxon>Pangasiidae</taxon>
        <taxon>Pangasianodon</taxon>
    </lineage>
</organism>
<name>A0ACC5WB96_PANGG</name>